<accession>A0A1H9V0Z1</accession>
<evidence type="ECO:0000313" key="2">
    <source>
        <dbReference type="EMBL" id="SES15288.1"/>
    </source>
</evidence>
<reference evidence="3" key="1">
    <citation type="submission" date="2016-10" db="EMBL/GenBank/DDBJ databases">
        <authorList>
            <person name="Varghese N."/>
            <person name="Submissions S."/>
        </authorList>
    </citation>
    <scope>NUCLEOTIDE SEQUENCE [LARGE SCALE GENOMIC DNA]</scope>
    <source>
        <strain evidence="3">S9</strain>
    </source>
</reference>
<protein>
    <recommendedName>
        <fullName evidence="4">Prolipoprotein diacylglyceryl transferase</fullName>
    </recommendedName>
</protein>
<evidence type="ECO:0000313" key="3">
    <source>
        <dbReference type="Proteomes" id="UP000198571"/>
    </source>
</evidence>
<feature type="transmembrane region" description="Helical" evidence="1">
    <location>
        <begin position="54"/>
        <end position="75"/>
    </location>
</feature>
<feature type="transmembrane region" description="Helical" evidence="1">
    <location>
        <begin position="218"/>
        <end position="235"/>
    </location>
</feature>
<dbReference type="Proteomes" id="UP000198571">
    <property type="component" value="Unassembled WGS sequence"/>
</dbReference>
<name>A0A1H9V0Z1_9BACI</name>
<evidence type="ECO:0000256" key="1">
    <source>
        <dbReference type="SAM" id="Phobius"/>
    </source>
</evidence>
<sequence>MIVMYDVWMLGPLMIPVITVVVLLSVIGGLLYLRYLSPYKHKRDNQVRDLTANTVILTAVIYFFGSVPLNFSAFVNDPVSILSYPSGQNEFFLAVTAAIIYLVFKHSRQKVKVTDTLAGVFYVVLVADLLFAFAVTETGKPLEGGLSGLLPFTEHPVSLYTMGLSLILLIWLHYAGRLSDEPVKLMAMVPLWAAGKWVISLTNQSAAFLTIYLEEHTYLVIAAGAVVASSIYYILRKKQVILWKN</sequence>
<evidence type="ECO:0008006" key="4">
    <source>
        <dbReference type="Google" id="ProtNLM"/>
    </source>
</evidence>
<feature type="transmembrane region" description="Helical" evidence="1">
    <location>
        <begin position="156"/>
        <end position="175"/>
    </location>
</feature>
<feature type="transmembrane region" description="Helical" evidence="1">
    <location>
        <begin position="87"/>
        <end position="104"/>
    </location>
</feature>
<keyword evidence="1" id="KW-0812">Transmembrane</keyword>
<dbReference type="STRING" id="1601833.SAMN05518684_10960"/>
<dbReference type="AlphaFoldDB" id="A0A1H9V0Z1"/>
<keyword evidence="1" id="KW-0472">Membrane</keyword>
<feature type="transmembrane region" description="Helical" evidence="1">
    <location>
        <begin position="116"/>
        <end position="136"/>
    </location>
</feature>
<organism evidence="2 3">
    <name type="scientific">Salipaludibacillus aurantiacus</name>
    <dbReference type="NCBI Taxonomy" id="1601833"/>
    <lineage>
        <taxon>Bacteria</taxon>
        <taxon>Bacillati</taxon>
        <taxon>Bacillota</taxon>
        <taxon>Bacilli</taxon>
        <taxon>Bacillales</taxon>
        <taxon>Bacillaceae</taxon>
    </lineage>
</organism>
<feature type="transmembrane region" description="Helical" evidence="1">
    <location>
        <begin position="13"/>
        <end position="33"/>
    </location>
</feature>
<gene>
    <name evidence="2" type="ORF">SAMN05518684_10960</name>
</gene>
<dbReference type="EMBL" id="FOGT01000009">
    <property type="protein sequence ID" value="SES15288.1"/>
    <property type="molecule type" value="Genomic_DNA"/>
</dbReference>
<keyword evidence="3" id="KW-1185">Reference proteome</keyword>
<proteinExistence type="predicted"/>
<dbReference type="OrthoDB" id="2440835at2"/>
<feature type="transmembrane region" description="Helical" evidence="1">
    <location>
        <begin position="187"/>
        <end position="212"/>
    </location>
</feature>
<keyword evidence="1" id="KW-1133">Transmembrane helix</keyword>